<organism evidence="2 3">
    <name type="scientific">Parasphingopyxis lamellibrachiae</name>
    <dbReference type="NCBI Taxonomy" id="680125"/>
    <lineage>
        <taxon>Bacteria</taxon>
        <taxon>Pseudomonadati</taxon>
        <taxon>Pseudomonadota</taxon>
        <taxon>Alphaproteobacteria</taxon>
        <taxon>Sphingomonadales</taxon>
        <taxon>Sphingomonadaceae</taxon>
        <taxon>Parasphingopyxis</taxon>
    </lineage>
</organism>
<keyword evidence="1" id="KW-0472">Membrane</keyword>
<name>A0A3D9FGJ6_9SPHN</name>
<comment type="caution">
    <text evidence="2">The sequence shown here is derived from an EMBL/GenBank/DDBJ whole genome shotgun (WGS) entry which is preliminary data.</text>
</comment>
<dbReference type="AlphaFoldDB" id="A0A3D9FGJ6"/>
<accession>A0A3D9FGJ6</accession>
<evidence type="ECO:0000256" key="1">
    <source>
        <dbReference type="SAM" id="Phobius"/>
    </source>
</evidence>
<sequence>MIRVAIGAVAAAIAMFVIGFLFFATPLGNIPVSQIDDEGAATVQQVLAENMGADGPATYVVPGINGEAQQRLYIDGPIAMVHYNPNGFALGDTGAMIGGFIQLLITALLLGVALYGLSGHVRTFPERLKILIFFALAAAVFMHLGNPVWWHQGWVFHGYLFVADLVSFIVGGAIIARWFLPKVAEGEG</sequence>
<keyword evidence="3" id="KW-1185">Reference proteome</keyword>
<evidence type="ECO:0000313" key="3">
    <source>
        <dbReference type="Proteomes" id="UP000256310"/>
    </source>
</evidence>
<dbReference type="EMBL" id="QRDP01000004">
    <property type="protein sequence ID" value="RED16935.1"/>
    <property type="molecule type" value="Genomic_DNA"/>
</dbReference>
<reference evidence="2 3" key="1">
    <citation type="submission" date="2018-07" db="EMBL/GenBank/DDBJ databases">
        <title>Genomic Encyclopedia of Type Strains, Phase IV (KMG-IV): sequencing the most valuable type-strain genomes for metagenomic binning, comparative biology and taxonomic classification.</title>
        <authorList>
            <person name="Goeker M."/>
        </authorList>
    </citation>
    <scope>NUCLEOTIDE SEQUENCE [LARGE SCALE GENOMIC DNA]</scope>
    <source>
        <strain evidence="2 3">DSM 26725</strain>
    </source>
</reference>
<dbReference type="Proteomes" id="UP000256310">
    <property type="component" value="Unassembled WGS sequence"/>
</dbReference>
<feature type="transmembrane region" description="Helical" evidence="1">
    <location>
        <begin position="5"/>
        <end position="24"/>
    </location>
</feature>
<feature type="transmembrane region" description="Helical" evidence="1">
    <location>
        <begin position="95"/>
        <end position="118"/>
    </location>
</feature>
<gene>
    <name evidence="2" type="ORF">DFR46_1969</name>
</gene>
<feature type="transmembrane region" description="Helical" evidence="1">
    <location>
        <begin position="156"/>
        <end position="180"/>
    </location>
</feature>
<evidence type="ECO:0000313" key="2">
    <source>
        <dbReference type="EMBL" id="RED16935.1"/>
    </source>
</evidence>
<keyword evidence="1" id="KW-0812">Transmembrane</keyword>
<dbReference type="OrthoDB" id="7478200at2"/>
<feature type="transmembrane region" description="Helical" evidence="1">
    <location>
        <begin position="130"/>
        <end position="150"/>
    </location>
</feature>
<proteinExistence type="predicted"/>
<keyword evidence="1" id="KW-1133">Transmembrane helix</keyword>
<dbReference type="RefSeq" id="WP_116236281.1">
    <property type="nucleotide sequence ID" value="NZ_QRDP01000004.1"/>
</dbReference>
<protein>
    <submittedName>
        <fullName evidence="2">Uncharacterized protein</fullName>
    </submittedName>
</protein>